<dbReference type="Gene3D" id="3.10.450.50">
    <property type="match status" value="1"/>
</dbReference>
<gene>
    <name evidence="2" type="ORF">JCM31185_13170</name>
</gene>
<keyword evidence="3" id="KW-1185">Reference proteome</keyword>
<comment type="caution">
    <text evidence="2">The sequence shown here is derived from an EMBL/GenBank/DDBJ whole genome shotgun (WGS) entry which is preliminary data.</text>
</comment>
<protein>
    <recommendedName>
        <fullName evidence="1">SnoaL-like domain-containing protein</fullName>
    </recommendedName>
</protein>
<feature type="domain" description="SnoaL-like" evidence="1">
    <location>
        <begin position="123"/>
        <end position="219"/>
    </location>
</feature>
<dbReference type="SUPFAM" id="SSF54427">
    <property type="entry name" value="NTF2-like"/>
    <property type="match status" value="1"/>
</dbReference>
<evidence type="ECO:0000313" key="3">
    <source>
        <dbReference type="Proteomes" id="UP001628078"/>
    </source>
</evidence>
<accession>A0ABQ5JRK3</accession>
<name>A0ABQ5JRK3_9LACO</name>
<evidence type="ECO:0000259" key="1">
    <source>
        <dbReference type="Pfam" id="PF12680"/>
    </source>
</evidence>
<proteinExistence type="predicted"/>
<reference evidence="2 3" key="1">
    <citation type="submission" date="2022-03" db="EMBL/GenBank/DDBJ databases">
        <title>Draft genome sequence of Furfurilactobacillus curtus JCM 31185.</title>
        <authorList>
            <person name="Suzuki S."/>
            <person name="Endo A."/>
            <person name="Kajikawa A."/>
        </authorList>
    </citation>
    <scope>NUCLEOTIDE SEQUENCE [LARGE SCALE GENOMIC DNA]</scope>
    <source>
        <strain evidence="2 3">JCM 31185</strain>
    </source>
</reference>
<sequence length="237" mass="27111">MTNELIGRRWLIKQANRRQWLGQLIDDRHLSCSMLGESDQKEHDAVVQLQIIANGVYYLTWFDADHWTTLMLNFNAGTMSQVSGGERGDATLDYVTGTVQLLNDNGTPNLQPFTNRQIVIAFWNAFFNRHDITAVQQYVAADLVQHNPSIADGAEAMVHYYRPLFGPQGSLRQAYRTIVSVADNDDLVYLHVIRRDQPEAIEMAEVDVFRVREGQIVEHWMVKQPFPNHSANGHPMF</sequence>
<dbReference type="Pfam" id="PF12680">
    <property type="entry name" value="SnoaL_2"/>
    <property type="match status" value="1"/>
</dbReference>
<organism evidence="2 3">
    <name type="scientific">Furfurilactobacillus curtus</name>
    <dbReference type="NCBI Taxonomy" id="1746200"/>
    <lineage>
        <taxon>Bacteria</taxon>
        <taxon>Bacillati</taxon>
        <taxon>Bacillota</taxon>
        <taxon>Bacilli</taxon>
        <taxon>Lactobacillales</taxon>
        <taxon>Lactobacillaceae</taxon>
        <taxon>Furfurilactobacillus</taxon>
    </lineage>
</organism>
<dbReference type="Proteomes" id="UP001628078">
    <property type="component" value="Unassembled WGS sequence"/>
</dbReference>
<dbReference type="RefSeq" id="WP_407883819.1">
    <property type="nucleotide sequence ID" value="NZ_BQXO01000003.1"/>
</dbReference>
<dbReference type="InterPro" id="IPR032710">
    <property type="entry name" value="NTF2-like_dom_sf"/>
</dbReference>
<dbReference type="InterPro" id="IPR037401">
    <property type="entry name" value="SnoaL-like"/>
</dbReference>
<evidence type="ECO:0000313" key="2">
    <source>
        <dbReference type="EMBL" id="GKT06029.1"/>
    </source>
</evidence>
<dbReference type="EMBL" id="BQXO01000003">
    <property type="protein sequence ID" value="GKT06029.1"/>
    <property type="molecule type" value="Genomic_DNA"/>
</dbReference>